<dbReference type="GO" id="GO:0005524">
    <property type="term" value="F:ATP binding"/>
    <property type="evidence" value="ECO:0007669"/>
    <property type="project" value="UniProtKB-UniRule"/>
</dbReference>
<keyword evidence="7 8" id="KW-0132">Cell division</keyword>
<reference evidence="11" key="1">
    <citation type="submission" date="2022-10" db="EMBL/GenBank/DDBJ databases">
        <title>The WGS of Solirubrobacter phytolaccae KCTC 29190.</title>
        <authorList>
            <person name="Jiang Z."/>
        </authorList>
    </citation>
    <scope>NUCLEOTIDE SEQUENCE</scope>
    <source>
        <strain evidence="11">KCTC 29190</strain>
    </source>
</reference>
<comment type="caution">
    <text evidence="11">The sequence shown here is derived from an EMBL/GenBank/DDBJ whole genome shotgun (WGS) entry which is preliminary data.</text>
</comment>
<dbReference type="SUPFAM" id="SSF53623">
    <property type="entry name" value="MurD-like peptide ligases, catalytic domain"/>
    <property type="match status" value="1"/>
</dbReference>
<dbReference type="HAMAP" id="MF_00639">
    <property type="entry name" value="MurD"/>
    <property type="match status" value="1"/>
</dbReference>
<dbReference type="GO" id="GO:0008764">
    <property type="term" value="F:UDP-N-acetylmuramoylalanine-D-glutamate ligase activity"/>
    <property type="evidence" value="ECO:0007669"/>
    <property type="project" value="UniProtKB-UniRule"/>
</dbReference>
<sequence>MRFSALDGLTIGVWGAGLETRSFARHVAERLPRARVAVVVLEEPADAPELTDGALVVDAAGAPDALRSCDVVVRSPGVSIYRPELRGLRTTTPTALWMAEREGRDVIGVTATKGKSTTSKLIAHLVAAAGVPVELGGNIGAPALDLLDSEALAVIELSSYQIADLATGPETAVVSNVYAEHVNWHGSVEAYRADKLRLLTLPGVRRCVLNATAPLVMAAPRVADADVLTFGAEPGWHVREDGAVARGHQAIAALPLIGRHNALNVCGALTALEAVGVSLEDPAAALADFVGLDHRLQIVHEAGGVRWVDDSISTEPEAAKFAIESFPDADIVLIGGGFDRAQDYAALGVTLAARGARVLALPDTGARLVDAAWAAGVPHDRATLVSDLEAAVAAARAVARPGTVVLLSPAAPSFNTHKNFAVRGDHFAELARAS</sequence>
<dbReference type="PANTHER" id="PTHR43692:SF1">
    <property type="entry name" value="UDP-N-ACETYLMURAMOYLALANINE--D-GLUTAMATE LIGASE"/>
    <property type="match status" value="1"/>
</dbReference>
<dbReference type="GO" id="GO:0009252">
    <property type="term" value="P:peptidoglycan biosynthetic process"/>
    <property type="evidence" value="ECO:0007669"/>
    <property type="project" value="UniProtKB-UniRule"/>
</dbReference>
<evidence type="ECO:0000259" key="10">
    <source>
        <dbReference type="Pfam" id="PF08245"/>
    </source>
</evidence>
<keyword evidence="7 8" id="KW-0573">Peptidoglycan synthesis</keyword>
<keyword evidence="7 8" id="KW-0131">Cell cycle</keyword>
<keyword evidence="7 8" id="KW-0133">Cell shape</keyword>
<gene>
    <name evidence="7 11" type="primary">murD</name>
    <name evidence="11" type="ORF">OJ997_06670</name>
</gene>
<evidence type="ECO:0000313" key="11">
    <source>
        <dbReference type="EMBL" id="MDA0179971.1"/>
    </source>
</evidence>
<dbReference type="InterPro" id="IPR004101">
    <property type="entry name" value="Mur_ligase_C"/>
</dbReference>
<dbReference type="GO" id="GO:0071555">
    <property type="term" value="P:cell wall organization"/>
    <property type="evidence" value="ECO:0007669"/>
    <property type="project" value="UniProtKB-KW"/>
</dbReference>
<evidence type="ECO:0000256" key="6">
    <source>
        <dbReference type="ARBA" id="ARBA00022840"/>
    </source>
</evidence>
<dbReference type="Gene3D" id="3.40.1190.10">
    <property type="entry name" value="Mur-like, catalytic domain"/>
    <property type="match status" value="1"/>
</dbReference>
<dbReference type="EC" id="6.3.2.9" evidence="7 8"/>
<feature type="domain" description="Mur ligase C-terminal" evidence="9">
    <location>
        <begin position="294"/>
        <end position="410"/>
    </location>
</feature>
<dbReference type="Proteomes" id="UP001147653">
    <property type="component" value="Unassembled WGS sequence"/>
</dbReference>
<evidence type="ECO:0000256" key="1">
    <source>
        <dbReference type="ARBA" id="ARBA00004496"/>
    </source>
</evidence>
<proteinExistence type="inferred from homology"/>
<dbReference type="InterPro" id="IPR013221">
    <property type="entry name" value="Mur_ligase_cen"/>
</dbReference>
<dbReference type="Gene3D" id="3.90.190.20">
    <property type="entry name" value="Mur ligase, C-terminal domain"/>
    <property type="match status" value="1"/>
</dbReference>
<keyword evidence="12" id="KW-1185">Reference proteome</keyword>
<dbReference type="GO" id="GO:0008360">
    <property type="term" value="P:regulation of cell shape"/>
    <property type="evidence" value="ECO:0007669"/>
    <property type="project" value="UniProtKB-KW"/>
</dbReference>
<comment type="caution">
    <text evidence="7">Lacks conserved residue(s) required for the propagation of feature annotation.</text>
</comment>
<dbReference type="PANTHER" id="PTHR43692">
    <property type="entry name" value="UDP-N-ACETYLMURAMOYLALANINE--D-GLUTAMATE LIGASE"/>
    <property type="match status" value="1"/>
</dbReference>
<protein>
    <recommendedName>
        <fullName evidence="7 8">UDP-N-acetylmuramoylalanine--D-glutamate ligase</fullName>
        <ecNumber evidence="7 8">6.3.2.9</ecNumber>
    </recommendedName>
    <alternativeName>
        <fullName evidence="7">D-glutamic acid-adding enzyme</fullName>
    </alternativeName>
    <alternativeName>
        <fullName evidence="7">UDP-N-acetylmuramoyl-L-alanyl-D-glutamate synthetase</fullName>
    </alternativeName>
</protein>
<keyword evidence="4 7" id="KW-0436">Ligase</keyword>
<evidence type="ECO:0000313" key="12">
    <source>
        <dbReference type="Proteomes" id="UP001147653"/>
    </source>
</evidence>
<keyword evidence="5 7" id="KW-0547">Nucleotide-binding</keyword>
<comment type="catalytic activity">
    <reaction evidence="7 8">
        <text>UDP-N-acetyl-alpha-D-muramoyl-L-alanine + D-glutamate + ATP = UDP-N-acetyl-alpha-D-muramoyl-L-alanyl-D-glutamate + ADP + phosphate + H(+)</text>
        <dbReference type="Rhea" id="RHEA:16429"/>
        <dbReference type="ChEBI" id="CHEBI:15378"/>
        <dbReference type="ChEBI" id="CHEBI:29986"/>
        <dbReference type="ChEBI" id="CHEBI:30616"/>
        <dbReference type="ChEBI" id="CHEBI:43474"/>
        <dbReference type="ChEBI" id="CHEBI:83898"/>
        <dbReference type="ChEBI" id="CHEBI:83900"/>
        <dbReference type="ChEBI" id="CHEBI:456216"/>
        <dbReference type="EC" id="6.3.2.9"/>
    </reaction>
</comment>
<evidence type="ECO:0000256" key="4">
    <source>
        <dbReference type="ARBA" id="ARBA00022598"/>
    </source>
</evidence>
<comment type="pathway">
    <text evidence="2 7 8">Cell wall biogenesis; peptidoglycan biosynthesis.</text>
</comment>
<evidence type="ECO:0000256" key="2">
    <source>
        <dbReference type="ARBA" id="ARBA00004752"/>
    </source>
</evidence>
<dbReference type="InterPro" id="IPR036565">
    <property type="entry name" value="Mur-like_cat_sf"/>
</dbReference>
<comment type="subcellular location">
    <subcellularLocation>
        <location evidence="1 7 8">Cytoplasm</location>
    </subcellularLocation>
</comment>
<dbReference type="AlphaFoldDB" id="A0A9X3N5S5"/>
<dbReference type="SUPFAM" id="SSF53244">
    <property type="entry name" value="MurD-like peptide ligases, peptide-binding domain"/>
    <property type="match status" value="1"/>
</dbReference>
<dbReference type="GO" id="GO:0051301">
    <property type="term" value="P:cell division"/>
    <property type="evidence" value="ECO:0007669"/>
    <property type="project" value="UniProtKB-KW"/>
</dbReference>
<dbReference type="NCBIfam" id="TIGR01087">
    <property type="entry name" value="murD"/>
    <property type="match status" value="1"/>
</dbReference>
<keyword evidence="7 8" id="KW-0961">Cell wall biogenesis/degradation</keyword>
<evidence type="ECO:0000256" key="3">
    <source>
        <dbReference type="ARBA" id="ARBA00022490"/>
    </source>
</evidence>
<keyword evidence="3 7" id="KW-0963">Cytoplasm</keyword>
<evidence type="ECO:0000256" key="7">
    <source>
        <dbReference type="HAMAP-Rule" id="MF_00639"/>
    </source>
</evidence>
<dbReference type="EMBL" id="JAPDDP010000008">
    <property type="protein sequence ID" value="MDA0179971.1"/>
    <property type="molecule type" value="Genomic_DNA"/>
</dbReference>
<dbReference type="InterPro" id="IPR036615">
    <property type="entry name" value="Mur_ligase_C_dom_sf"/>
</dbReference>
<evidence type="ECO:0000256" key="5">
    <source>
        <dbReference type="ARBA" id="ARBA00022741"/>
    </source>
</evidence>
<comment type="function">
    <text evidence="7 8">Cell wall formation. Catalyzes the addition of glutamate to the nucleotide precursor UDP-N-acetylmuramoyl-L-alanine (UMA).</text>
</comment>
<comment type="similarity">
    <text evidence="7">Belongs to the MurCDEF family.</text>
</comment>
<organism evidence="11 12">
    <name type="scientific">Solirubrobacter phytolaccae</name>
    <dbReference type="NCBI Taxonomy" id="1404360"/>
    <lineage>
        <taxon>Bacteria</taxon>
        <taxon>Bacillati</taxon>
        <taxon>Actinomycetota</taxon>
        <taxon>Thermoleophilia</taxon>
        <taxon>Solirubrobacterales</taxon>
        <taxon>Solirubrobacteraceae</taxon>
        <taxon>Solirubrobacter</taxon>
    </lineage>
</organism>
<feature type="domain" description="Mur ligase central" evidence="10">
    <location>
        <begin position="109"/>
        <end position="271"/>
    </location>
</feature>
<dbReference type="GO" id="GO:0005737">
    <property type="term" value="C:cytoplasm"/>
    <property type="evidence" value="ECO:0007669"/>
    <property type="project" value="UniProtKB-SubCell"/>
</dbReference>
<name>A0A9X3N5S5_9ACTN</name>
<dbReference type="InterPro" id="IPR005762">
    <property type="entry name" value="MurD"/>
</dbReference>
<evidence type="ECO:0000259" key="9">
    <source>
        <dbReference type="Pfam" id="PF02875"/>
    </source>
</evidence>
<accession>A0A9X3N5S5</accession>
<dbReference type="Pfam" id="PF02875">
    <property type="entry name" value="Mur_ligase_C"/>
    <property type="match status" value="1"/>
</dbReference>
<keyword evidence="6 7" id="KW-0067">ATP-binding</keyword>
<dbReference type="RefSeq" id="WP_270024282.1">
    <property type="nucleotide sequence ID" value="NZ_JAPDDP010000008.1"/>
</dbReference>
<dbReference type="Pfam" id="PF08245">
    <property type="entry name" value="Mur_ligase_M"/>
    <property type="match status" value="1"/>
</dbReference>
<evidence type="ECO:0000256" key="8">
    <source>
        <dbReference type="RuleBase" id="RU003664"/>
    </source>
</evidence>